<dbReference type="OrthoDB" id="6898272at2"/>
<organism evidence="1 2">
    <name type="scientific">Cognaticolwellia beringensis</name>
    <dbReference type="NCBI Taxonomy" id="1967665"/>
    <lineage>
        <taxon>Bacteria</taxon>
        <taxon>Pseudomonadati</taxon>
        <taxon>Pseudomonadota</taxon>
        <taxon>Gammaproteobacteria</taxon>
        <taxon>Alteromonadales</taxon>
        <taxon>Colwelliaceae</taxon>
        <taxon>Cognaticolwellia</taxon>
    </lineage>
</organism>
<sequence>MKAGILITITLLIVGCNSTPYKYNNEIRSKSSKLIKLYMEAANCNDIQNKEVIATMPSSDDTFKEHWRIKACDKIYNLALTVSKDGDEVSINNLN</sequence>
<reference evidence="1 2" key="1">
    <citation type="submission" date="2017-08" db="EMBL/GenBank/DDBJ databases">
        <title>Complete genome of Colwellia sp. NB097-1, a psychrophile bacterium ioslated from Bering Sea.</title>
        <authorList>
            <person name="Chen X."/>
        </authorList>
    </citation>
    <scope>NUCLEOTIDE SEQUENCE [LARGE SCALE GENOMIC DNA]</scope>
    <source>
        <strain evidence="1 2">NB097-1</strain>
    </source>
</reference>
<evidence type="ECO:0008006" key="3">
    <source>
        <dbReference type="Google" id="ProtNLM"/>
    </source>
</evidence>
<evidence type="ECO:0000313" key="2">
    <source>
        <dbReference type="Proteomes" id="UP000202259"/>
    </source>
</evidence>
<gene>
    <name evidence="1" type="ORF">B5D82_19475</name>
</gene>
<dbReference type="RefSeq" id="WP_081154125.1">
    <property type="nucleotide sequence ID" value="NZ_CP020465.1"/>
</dbReference>
<dbReference type="KEGG" id="cber:B5D82_19475"/>
<dbReference type="PROSITE" id="PS51257">
    <property type="entry name" value="PROKAR_LIPOPROTEIN"/>
    <property type="match status" value="1"/>
</dbReference>
<dbReference type="AlphaFoldDB" id="A0A222GD13"/>
<dbReference type="Proteomes" id="UP000202259">
    <property type="component" value="Chromosome"/>
</dbReference>
<evidence type="ECO:0000313" key="1">
    <source>
        <dbReference type="EMBL" id="ASP49759.1"/>
    </source>
</evidence>
<protein>
    <recommendedName>
        <fullName evidence="3">Lipoprotein</fullName>
    </recommendedName>
</protein>
<dbReference type="EMBL" id="CP020465">
    <property type="protein sequence ID" value="ASP49759.1"/>
    <property type="molecule type" value="Genomic_DNA"/>
</dbReference>
<keyword evidence="2" id="KW-1185">Reference proteome</keyword>
<accession>A0A222GD13</accession>
<name>A0A222GD13_9GAMM</name>
<proteinExistence type="predicted"/>